<dbReference type="InterPro" id="IPR007037">
    <property type="entry name" value="SIP_rossman_dom"/>
</dbReference>
<dbReference type="Pfam" id="PF04954">
    <property type="entry name" value="SIP"/>
    <property type="match status" value="1"/>
</dbReference>
<feature type="domain" description="FAD-binding FR-type" evidence="2">
    <location>
        <begin position="15"/>
        <end position="138"/>
    </location>
</feature>
<dbReference type="PANTHER" id="PTHR30157:SF0">
    <property type="entry name" value="NADPH-DEPENDENT FERRIC-CHELATE REDUCTASE"/>
    <property type="match status" value="1"/>
</dbReference>
<reference evidence="3" key="1">
    <citation type="submission" date="2021-12" db="EMBL/GenBank/DDBJ databases">
        <authorList>
            <person name="Veyrier F.J."/>
        </authorList>
    </citation>
    <scope>NUCLEOTIDE SEQUENCE</scope>
    <source>
        <strain evidence="3">SAG 1488-6</strain>
    </source>
</reference>
<name>A0ABY4E784_VITST</name>
<keyword evidence="4" id="KW-1185">Reference proteome</keyword>
<dbReference type="InterPro" id="IPR039261">
    <property type="entry name" value="FNR_nucleotide-bd"/>
</dbReference>
<comment type="similarity">
    <text evidence="1">Belongs to the SIP oxidoreductase family.</text>
</comment>
<dbReference type="Pfam" id="PF08021">
    <property type="entry name" value="FAD_binding_9"/>
    <property type="match status" value="1"/>
</dbReference>
<evidence type="ECO:0000259" key="2">
    <source>
        <dbReference type="PROSITE" id="PS51384"/>
    </source>
</evidence>
<proteinExistence type="inferred from homology"/>
<dbReference type="Proteomes" id="UP000832034">
    <property type="component" value="Chromosome"/>
</dbReference>
<dbReference type="InterPro" id="IPR017938">
    <property type="entry name" value="Riboflavin_synthase-like_b-brl"/>
</dbReference>
<reference evidence="3" key="2">
    <citation type="journal article" date="2022" name="Res Sq">
        <title>Evolution of multicellular longitudinally dividing oral cavity symbionts (Neisseriaceae).</title>
        <authorList>
            <person name="Nyongesa S."/>
            <person name="Weber P."/>
            <person name="Bernet E."/>
            <person name="Pullido F."/>
            <person name="Nieckarz M."/>
            <person name="Delaby M."/>
            <person name="Nieves C."/>
            <person name="Viehboeck T."/>
            <person name="Krause N."/>
            <person name="Rivera-Millot A."/>
            <person name="Nakamura A."/>
            <person name="Vischer N."/>
            <person name="VanNieuwenhze M."/>
            <person name="Brun Y."/>
            <person name="Cava F."/>
            <person name="Bulgheresi S."/>
            <person name="Veyrier F."/>
        </authorList>
    </citation>
    <scope>NUCLEOTIDE SEQUENCE</scope>
    <source>
        <strain evidence="3">SAG 1488-6</strain>
    </source>
</reference>
<dbReference type="InterPro" id="IPR017927">
    <property type="entry name" value="FAD-bd_FR_type"/>
</dbReference>
<organism evidence="3 4">
    <name type="scientific">Vitreoscilla stercoraria</name>
    <dbReference type="NCBI Taxonomy" id="61"/>
    <lineage>
        <taxon>Bacteria</taxon>
        <taxon>Pseudomonadati</taxon>
        <taxon>Pseudomonadota</taxon>
        <taxon>Betaproteobacteria</taxon>
        <taxon>Neisseriales</taxon>
        <taxon>Neisseriaceae</taxon>
        <taxon>Vitreoscilla</taxon>
    </lineage>
</organism>
<dbReference type="Gene3D" id="2.40.30.10">
    <property type="entry name" value="Translation factors"/>
    <property type="match status" value="1"/>
</dbReference>
<dbReference type="RefSeq" id="WP_019958403.1">
    <property type="nucleotide sequence ID" value="NZ_CP091512.1"/>
</dbReference>
<dbReference type="Gene3D" id="3.40.50.80">
    <property type="entry name" value="Nucleotide-binding domain of ferredoxin-NADP reductase (FNR) module"/>
    <property type="match status" value="1"/>
</dbReference>
<evidence type="ECO:0000313" key="4">
    <source>
        <dbReference type="Proteomes" id="UP000832034"/>
    </source>
</evidence>
<dbReference type="InterPro" id="IPR039374">
    <property type="entry name" value="SIP_fam"/>
</dbReference>
<dbReference type="PROSITE" id="PS51384">
    <property type="entry name" value="FAD_FR"/>
    <property type="match status" value="1"/>
</dbReference>
<accession>A0ABY4E784</accession>
<dbReference type="CDD" id="cd06193">
    <property type="entry name" value="siderophore_interacting"/>
    <property type="match status" value="1"/>
</dbReference>
<dbReference type="SUPFAM" id="SSF63380">
    <property type="entry name" value="Riboflavin synthase domain-like"/>
    <property type="match status" value="1"/>
</dbReference>
<evidence type="ECO:0000256" key="1">
    <source>
        <dbReference type="ARBA" id="ARBA00035644"/>
    </source>
</evidence>
<dbReference type="PANTHER" id="PTHR30157">
    <property type="entry name" value="FERRIC REDUCTASE, NADPH-DEPENDENT"/>
    <property type="match status" value="1"/>
</dbReference>
<protein>
    <submittedName>
        <fullName evidence="3">Siderophore-interacting protein</fullName>
    </submittedName>
</protein>
<evidence type="ECO:0000313" key="3">
    <source>
        <dbReference type="EMBL" id="UOO91629.1"/>
    </source>
</evidence>
<gene>
    <name evidence="3" type="ORF">LVJ81_08215</name>
</gene>
<dbReference type="EMBL" id="CP091512">
    <property type="protein sequence ID" value="UOO91629.1"/>
    <property type="molecule type" value="Genomic_DNA"/>
</dbReference>
<dbReference type="InterPro" id="IPR013113">
    <property type="entry name" value="SIP_FAD-bd"/>
</dbReference>
<sequence length="268" mass="29978">MISTKNKPQRIRYDIKIRRLQVAKIEDLSQSLRAITFTGEALDTFQSDGFDDHIKVFFPNADGQLVLPQIGERGVAYPEGVEKPAVREYTPTGIDLVGQTLRLEFAIHDAGPATTWAKNVQLGQEIAIAGPRGALVLPMEVNHYVLVGDETALPAIRRRLSELSQGSTAYVFAEINSEADEVPLPSAADVKVVWAYRRGAAVTSAHFLLEQVQQATLPTDDVQVWIGCEREQVRALREWFWNNGWDKDDVKHASYWNKGTAAYHEPHD</sequence>